<keyword evidence="8" id="KW-1133">Transmembrane helix</keyword>
<keyword evidence="9" id="KW-0496">Mitochondrion</keyword>
<keyword evidence="6" id="KW-0378">Hydrolase</keyword>
<feature type="domain" description="AAA+ ATPase" evidence="13">
    <location>
        <begin position="268"/>
        <end position="408"/>
    </location>
</feature>
<evidence type="ECO:0000256" key="1">
    <source>
        <dbReference type="ARBA" id="ARBA00004434"/>
    </source>
</evidence>
<evidence type="ECO:0000256" key="7">
    <source>
        <dbReference type="ARBA" id="ARBA00022840"/>
    </source>
</evidence>
<comment type="caution">
    <text evidence="15">The sequence shown here is derived from an EMBL/GenBank/DDBJ whole genome shotgun (WGS) entry which is preliminary data.</text>
</comment>
<dbReference type="Pfam" id="PF00004">
    <property type="entry name" value="AAA"/>
    <property type="match status" value="1"/>
</dbReference>
<sequence length="482" mass="53950">MHGGIATSLGLGNRIPSIFNALSPHVHVGVNSILIGGIFELTRKALSVIWSWISRTFTTTATFESGNEAYEWISEWLERQPSYSTSREFDVIAKPRPYAWIRMMNEARANLSSMVARRGGMRIPMTSIGAPPKQRPSINNGKLARYLPSQDMCHWIVYGSSIIRVKRTRKSPGNTQGIDSIIITLFTFSHTALRDLIEKAAHEYRARDLTHVNVHIGDQYGNWKSLTSKPHRDFGSVVLEPEIKRQLLEDANEFLENERWYADRGIPYRRGYLLYGTPGSGKSSSIHALASELRLDIYIVPLSLKTIDDTILSSLITTTPSRCILLYEDIDVAFVDRSDTPPVQMRGMRGELIGKSGITLSGLLNTIDGVQAQEGRLLFATTNHPERLDPALSRPGRMDVKIEYSHSTQWQAEQIFRLFYPQGPELQEGSLNGYAKEFASAVPPGKLSIAQLQGYLMQHKGQPELAAKEIGKWIGEVLAGQK</sequence>
<dbReference type="InterPro" id="IPR003959">
    <property type="entry name" value="ATPase_AAA_core"/>
</dbReference>
<dbReference type="AlphaFoldDB" id="A0A8H3H137"/>
<organism evidence="15 17">
    <name type="scientific">Rhizoctonia solani</name>
    <dbReference type="NCBI Taxonomy" id="456999"/>
    <lineage>
        <taxon>Eukaryota</taxon>
        <taxon>Fungi</taxon>
        <taxon>Dikarya</taxon>
        <taxon>Basidiomycota</taxon>
        <taxon>Agaricomycotina</taxon>
        <taxon>Agaricomycetes</taxon>
        <taxon>Cantharellales</taxon>
        <taxon>Ceratobasidiaceae</taxon>
        <taxon>Rhizoctonia</taxon>
    </lineage>
</organism>
<protein>
    <recommendedName>
        <fullName evidence="18">P-loop containing nucleoside triphosphate hydrolase protein</fullName>
    </recommendedName>
</protein>
<comment type="similarity">
    <text evidence="2">Belongs to the AAA ATPase family. BCS1 subfamily.</text>
</comment>
<evidence type="ECO:0000256" key="5">
    <source>
        <dbReference type="ARBA" id="ARBA00022792"/>
    </source>
</evidence>
<keyword evidence="3" id="KW-0812">Transmembrane</keyword>
<evidence type="ECO:0008006" key="18">
    <source>
        <dbReference type="Google" id="ProtNLM"/>
    </source>
</evidence>
<evidence type="ECO:0000256" key="2">
    <source>
        <dbReference type="ARBA" id="ARBA00007448"/>
    </source>
</evidence>
<dbReference type="GO" id="GO:0005524">
    <property type="term" value="F:ATP binding"/>
    <property type="evidence" value="ECO:0007669"/>
    <property type="project" value="UniProtKB-KW"/>
</dbReference>
<dbReference type="InterPro" id="IPR050747">
    <property type="entry name" value="Mitochondrial_chaperone_BCS1"/>
</dbReference>
<evidence type="ECO:0000256" key="4">
    <source>
        <dbReference type="ARBA" id="ARBA00022741"/>
    </source>
</evidence>
<evidence type="ECO:0000256" key="12">
    <source>
        <dbReference type="RuleBase" id="RU003651"/>
    </source>
</evidence>
<dbReference type="EMBL" id="CAJMWY010001811">
    <property type="protein sequence ID" value="CAE6475775.1"/>
    <property type="molecule type" value="Genomic_DNA"/>
</dbReference>
<dbReference type="InterPro" id="IPR003593">
    <property type="entry name" value="AAA+_ATPase"/>
</dbReference>
<dbReference type="Proteomes" id="UP000663888">
    <property type="component" value="Unassembled WGS sequence"/>
</dbReference>
<keyword evidence="4 12" id="KW-0547">Nucleotide-binding</keyword>
<evidence type="ECO:0000313" key="16">
    <source>
        <dbReference type="EMBL" id="CAE6480482.1"/>
    </source>
</evidence>
<comment type="subcellular location">
    <subcellularLocation>
        <location evidence="1">Mitochondrion inner membrane</location>
        <topology evidence="1">Single-pass membrane protein</topology>
    </subcellularLocation>
</comment>
<dbReference type="InterPro" id="IPR027417">
    <property type="entry name" value="P-loop_NTPase"/>
</dbReference>
<dbReference type="Pfam" id="PF25426">
    <property type="entry name" value="AAA_lid_BCS1"/>
    <property type="match status" value="1"/>
</dbReference>
<keyword evidence="10" id="KW-0472">Membrane</keyword>
<evidence type="ECO:0000256" key="6">
    <source>
        <dbReference type="ARBA" id="ARBA00022801"/>
    </source>
</evidence>
<evidence type="ECO:0000313" key="15">
    <source>
        <dbReference type="EMBL" id="CAE6475775.1"/>
    </source>
</evidence>
<dbReference type="Gene3D" id="3.40.50.300">
    <property type="entry name" value="P-loop containing nucleotide triphosphate hydrolases"/>
    <property type="match status" value="1"/>
</dbReference>
<dbReference type="SMART" id="SM01024">
    <property type="entry name" value="BCS1_N"/>
    <property type="match status" value="1"/>
</dbReference>
<dbReference type="InterPro" id="IPR014851">
    <property type="entry name" value="BCS1_N"/>
</dbReference>
<evidence type="ECO:0000256" key="11">
    <source>
        <dbReference type="ARBA" id="ARBA00048778"/>
    </source>
</evidence>
<feature type="domain" description="BCS1 N-terminal" evidence="14">
    <location>
        <begin position="33"/>
        <end position="237"/>
    </location>
</feature>
<name>A0A8H3H137_9AGAM</name>
<evidence type="ECO:0000256" key="3">
    <source>
        <dbReference type="ARBA" id="ARBA00022692"/>
    </source>
</evidence>
<evidence type="ECO:0000256" key="8">
    <source>
        <dbReference type="ARBA" id="ARBA00022989"/>
    </source>
</evidence>
<dbReference type="PANTHER" id="PTHR23070">
    <property type="entry name" value="BCS1 AAA-TYPE ATPASE"/>
    <property type="match status" value="1"/>
</dbReference>
<dbReference type="InterPro" id="IPR057495">
    <property type="entry name" value="AAA_lid_BCS1"/>
</dbReference>
<gene>
    <name evidence="16" type="ORF">RDB_LOCUS124060</name>
    <name evidence="15" type="ORF">RDB_LOCUS90261</name>
</gene>
<dbReference type="PROSITE" id="PS00674">
    <property type="entry name" value="AAA"/>
    <property type="match status" value="1"/>
</dbReference>
<evidence type="ECO:0000256" key="9">
    <source>
        <dbReference type="ARBA" id="ARBA00023128"/>
    </source>
</evidence>
<evidence type="ECO:0000256" key="10">
    <source>
        <dbReference type="ARBA" id="ARBA00023136"/>
    </source>
</evidence>
<comment type="catalytic activity">
    <reaction evidence="11">
        <text>ATP + H2O = ADP + phosphate + H(+)</text>
        <dbReference type="Rhea" id="RHEA:13065"/>
        <dbReference type="ChEBI" id="CHEBI:15377"/>
        <dbReference type="ChEBI" id="CHEBI:15378"/>
        <dbReference type="ChEBI" id="CHEBI:30616"/>
        <dbReference type="ChEBI" id="CHEBI:43474"/>
        <dbReference type="ChEBI" id="CHEBI:456216"/>
    </reaction>
    <physiologicalReaction direction="left-to-right" evidence="11">
        <dbReference type="Rhea" id="RHEA:13066"/>
    </physiologicalReaction>
</comment>
<keyword evidence="5" id="KW-0999">Mitochondrion inner membrane</keyword>
<keyword evidence="7 12" id="KW-0067">ATP-binding</keyword>
<dbReference type="EMBL" id="CAJMWX010001315">
    <property type="protein sequence ID" value="CAE6480482.1"/>
    <property type="molecule type" value="Genomic_DNA"/>
</dbReference>
<accession>A0A8H3H137</accession>
<dbReference type="GO" id="GO:0005743">
    <property type="term" value="C:mitochondrial inner membrane"/>
    <property type="evidence" value="ECO:0007669"/>
    <property type="project" value="UniProtKB-SubCell"/>
</dbReference>
<dbReference type="CDD" id="cd19510">
    <property type="entry name" value="RecA-like_BCS1"/>
    <property type="match status" value="1"/>
</dbReference>
<dbReference type="Proteomes" id="UP000663861">
    <property type="component" value="Unassembled WGS sequence"/>
</dbReference>
<reference evidence="15" key="1">
    <citation type="submission" date="2021-01" db="EMBL/GenBank/DDBJ databases">
        <authorList>
            <person name="Kaushik A."/>
        </authorList>
    </citation>
    <scope>NUCLEOTIDE SEQUENCE</scope>
    <source>
        <strain evidence="16">AG4-R118</strain>
        <strain evidence="15">AG4-RS23</strain>
    </source>
</reference>
<dbReference type="GO" id="GO:0016887">
    <property type="term" value="F:ATP hydrolysis activity"/>
    <property type="evidence" value="ECO:0007669"/>
    <property type="project" value="InterPro"/>
</dbReference>
<proteinExistence type="inferred from homology"/>
<dbReference type="InterPro" id="IPR003960">
    <property type="entry name" value="ATPase_AAA_CS"/>
</dbReference>
<evidence type="ECO:0000259" key="13">
    <source>
        <dbReference type="SMART" id="SM00382"/>
    </source>
</evidence>
<dbReference type="Pfam" id="PF08740">
    <property type="entry name" value="BCS1_N"/>
    <property type="match status" value="1"/>
</dbReference>
<evidence type="ECO:0000313" key="17">
    <source>
        <dbReference type="Proteomes" id="UP000663861"/>
    </source>
</evidence>
<dbReference type="SUPFAM" id="SSF52540">
    <property type="entry name" value="P-loop containing nucleoside triphosphate hydrolases"/>
    <property type="match status" value="1"/>
</dbReference>
<evidence type="ECO:0000259" key="14">
    <source>
        <dbReference type="SMART" id="SM01024"/>
    </source>
</evidence>
<dbReference type="SMART" id="SM00382">
    <property type="entry name" value="AAA"/>
    <property type="match status" value="1"/>
</dbReference>